<dbReference type="HOGENOM" id="CLU_3093380_0_0_1"/>
<accession>E9I2V6</accession>
<protein>
    <submittedName>
        <fullName evidence="1">Uncharacterized protein</fullName>
    </submittedName>
</protein>
<dbReference type="AlphaFoldDB" id="E9I2V6"/>
<dbReference type="Proteomes" id="UP000000305">
    <property type="component" value="Unassembled WGS sequence"/>
</dbReference>
<dbReference type="EMBL" id="GL734258">
    <property type="protein sequence ID" value="EFX61674.1"/>
    <property type="molecule type" value="Genomic_DNA"/>
</dbReference>
<proteinExistence type="predicted"/>
<keyword evidence="2" id="KW-1185">Reference proteome</keyword>
<gene>
    <name evidence="1" type="ORF">DAPPUDRAFT_338498</name>
</gene>
<name>E9I2V6_DAPPU</name>
<dbReference type="InParanoid" id="E9I2V6"/>
<organism evidence="1 2">
    <name type="scientific">Daphnia pulex</name>
    <name type="common">Water flea</name>
    <dbReference type="NCBI Taxonomy" id="6669"/>
    <lineage>
        <taxon>Eukaryota</taxon>
        <taxon>Metazoa</taxon>
        <taxon>Ecdysozoa</taxon>
        <taxon>Arthropoda</taxon>
        <taxon>Crustacea</taxon>
        <taxon>Branchiopoda</taxon>
        <taxon>Diplostraca</taxon>
        <taxon>Cladocera</taxon>
        <taxon>Anomopoda</taxon>
        <taxon>Daphniidae</taxon>
        <taxon>Daphnia</taxon>
    </lineage>
</organism>
<feature type="non-terminal residue" evidence="1">
    <location>
        <position position="52"/>
    </location>
</feature>
<feature type="non-terminal residue" evidence="1">
    <location>
        <position position="1"/>
    </location>
</feature>
<sequence>SKTKMLMWWTEIRSRKKIQPLLIQLQLFQQLSKPSVIQSTEKSSRIAWALMG</sequence>
<evidence type="ECO:0000313" key="2">
    <source>
        <dbReference type="Proteomes" id="UP000000305"/>
    </source>
</evidence>
<reference evidence="1 2" key="1">
    <citation type="journal article" date="2011" name="Science">
        <title>The ecoresponsive genome of Daphnia pulex.</title>
        <authorList>
            <person name="Colbourne J.K."/>
            <person name="Pfrender M.E."/>
            <person name="Gilbert D."/>
            <person name="Thomas W.K."/>
            <person name="Tucker A."/>
            <person name="Oakley T.H."/>
            <person name="Tokishita S."/>
            <person name="Aerts A."/>
            <person name="Arnold G.J."/>
            <person name="Basu M.K."/>
            <person name="Bauer D.J."/>
            <person name="Caceres C.E."/>
            <person name="Carmel L."/>
            <person name="Casola C."/>
            <person name="Choi J.H."/>
            <person name="Detter J.C."/>
            <person name="Dong Q."/>
            <person name="Dusheyko S."/>
            <person name="Eads B.D."/>
            <person name="Frohlich T."/>
            <person name="Geiler-Samerotte K.A."/>
            <person name="Gerlach D."/>
            <person name="Hatcher P."/>
            <person name="Jogdeo S."/>
            <person name="Krijgsveld J."/>
            <person name="Kriventseva E.V."/>
            <person name="Kultz D."/>
            <person name="Laforsch C."/>
            <person name="Lindquist E."/>
            <person name="Lopez J."/>
            <person name="Manak J.R."/>
            <person name="Muller J."/>
            <person name="Pangilinan J."/>
            <person name="Patwardhan R.P."/>
            <person name="Pitluck S."/>
            <person name="Pritham E.J."/>
            <person name="Rechtsteiner A."/>
            <person name="Rho M."/>
            <person name="Rogozin I.B."/>
            <person name="Sakarya O."/>
            <person name="Salamov A."/>
            <person name="Schaack S."/>
            <person name="Shapiro H."/>
            <person name="Shiga Y."/>
            <person name="Skalitzky C."/>
            <person name="Smith Z."/>
            <person name="Souvorov A."/>
            <person name="Sung W."/>
            <person name="Tang Z."/>
            <person name="Tsuchiya D."/>
            <person name="Tu H."/>
            <person name="Vos H."/>
            <person name="Wang M."/>
            <person name="Wolf Y.I."/>
            <person name="Yamagata H."/>
            <person name="Yamada T."/>
            <person name="Ye Y."/>
            <person name="Shaw J.R."/>
            <person name="Andrews J."/>
            <person name="Crease T.J."/>
            <person name="Tang H."/>
            <person name="Lucas S.M."/>
            <person name="Robertson H.M."/>
            <person name="Bork P."/>
            <person name="Koonin E.V."/>
            <person name="Zdobnov E.M."/>
            <person name="Grigoriev I.V."/>
            <person name="Lynch M."/>
            <person name="Boore J.L."/>
        </authorList>
    </citation>
    <scope>NUCLEOTIDE SEQUENCE [LARGE SCALE GENOMIC DNA]</scope>
</reference>
<dbReference type="KEGG" id="dpx:DAPPUDRAFT_338498"/>
<evidence type="ECO:0000313" key="1">
    <source>
        <dbReference type="EMBL" id="EFX61674.1"/>
    </source>
</evidence>